<dbReference type="EMBL" id="CP088295">
    <property type="protein sequence ID" value="UUY05777.1"/>
    <property type="molecule type" value="Genomic_DNA"/>
</dbReference>
<dbReference type="Proteomes" id="UP001058860">
    <property type="component" value="Chromosome"/>
</dbReference>
<accession>A0ABY5PM99</accession>
<organism evidence="2 3">
    <name type="scientific">Svornostia abyssi</name>
    <dbReference type="NCBI Taxonomy" id="2898438"/>
    <lineage>
        <taxon>Bacteria</taxon>
        <taxon>Bacillati</taxon>
        <taxon>Actinomycetota</taxon>
        <taxon>Thermoleophilia</taxon>
        <taxon>Solirubrobacterales</taxon>
        <taxon>Baekduiaceae</taxon>
        <taxon>Svornostia</taxon>
    </lineage>
</organism>
<reference evidence="3" key="1">
    <citation type="submission" date="2021-11" db="EMBL/GenBank/DDBJ databases">
        <title>Cultivation dependent microbiological survey of springs from the worlds oldest radium mine currently devoted to the extraction of radon-saturated water.</title>
        <authorList>
            <person name="Kapinusova G."/>
            <person name="Smrhova T."/>
            <person name="Strejcek M."/>
            <person name="Suman J."/>
            <person name="Jani K."/>
            <person name="Pajer P."/>
            <person name="Uhlik O."/>
        </authorList>
    </citation>
    <scope>NUCLEOTIDE SEQUENCE [LARGE SCALE GENOMIC DNA]</scope>
    <source>
        <strain evidence="3">J379</strain>
    </source>
</reference>
<keyword evidence="3" id="KW-1185">Reference proteome</keyword>
<sequence length="241" mass="25761">MAGCDPRRFVLLGYAHDRRRVGDGAYPALDPVGGVLLLPGERRVGAWRARAATAVRRAPGAARVQSRRRWRGATGPVLTVTDRRLVVHGPSRDGDGAHVELERISAVRVTFRRLRAHIDIDVLLHCSQTGASAQLGLSLVLGRRAATTFVRALSAAHRARWDGYDLPIPVAAAIAAARPQRTPRELRYDPVVHMPLGVTDAIRGPGAGPAVAQRQRAPRRTEGQAARCATAGSAKAPASSS</sequence>
<evidence type="ECO:0000313" key="3">
    <source>
        <dbReference type="Proteomes" id="UP001058860"/>
    </source>
</evidence>
<name>A0ABY5PM99_9ACTN</name>
<feature type="region of interest" description="Disordered" evidence="1">
    <location>
        <begin position="203"/>
        <end position="241"/>
    </location>
</feature>
<proteinExistence type="predicted"/>
<protein>
    <submittedName>
        <fullName evidence="2">Uncharacterized protein</fullName>
    </submittedName>
</protein>
<evidence type="ECO:0000313" key="2">
    <source>
        <dbReference type="EMBL" id="UUY05777.1"/>
    </source>
</evidence>
<evidence type="ECO:0000256" key="1">
    <source>
        <dbReference type="SAM" id="MobiDB-lite"/>
    </source>
</evidence>
<gene>
    <name evidence="2" type="ORF">LRS13_09730</name>
</gene>
<dbReference type="RefSeq" id="WP_353866217.1">
    <property type="nucleotide sequence ID" value="NZ_CP088295.1"/>
</dbReference>